<evidence type="ECO:0000259" key="1">
    <source>
        <dbReference type="PROSITE" id="PS50126"/>
    </source>
</evidence>
<protein>
    <submittedName>
        <fullName evidence="2">30S ribosomal protein S1</fullName>
    </submittedName>
</protein>
<dbReference type="SMART" id="SM00316">
    <property type="entry name" value="S1"/>
    <property type="match status" value="2"/>
</dbReference>
<dbReference type="SUPFAM" id="SSF50249">
    <property type="entry name" value="Nucleic acid-binding proteins"/>
    <property type="match status" value="2"/>
</dbReference>
<dbReference type="AlphaFoldDB" id="A0A437K7I1"/>
<dbReference type="RefSeq" id="WP_127739951.1">
    <property type="nucleotide sequence ID" value="NZ_CAJCKN010000005.1"/>
</dbReference>
<dbReference type="CDD" id="cd00164">
    <property type="entry name" value="S1_like"/>
    <property type="match status" value="1"/>
</dbReference>
<comment type="caution">
    <text evidence="2">The sequence shown here is derived from an EMBL/GenBank/DDBJ whole genome shotgun (WGS) entry which is preliminary data.</text>
</comment>
<name>A0A437K7I1_9BACI</name>
<evidence type="ECO:0000313" key="3">
    <source>
        <dbReference type="Proteomes" id="UP000288024"/>
    </source>
</evidence>
<keyword evidence="2" id="KW-0689">Ribosomal protein</keyword>
<dbReference type="InterPro" id="IPR012340">
    <property type="entry name" value="NA-bd_OB-fold"/>
</dbReference>
<feature type="domain" description="S1 motif" evidence="1">
    <location>
        <begin position="133"/>
        <end position="203"/>
    </location>
</feature>
<dbReference type="GO" id="GO:0005840">
    <property type="term" value="C:ribosome"/>
    <property type="evidence" value="ECO:0007669"/>
    <property type="project" value="UniProtKB-KW"/>
</dbReference>
<evidence type="ECO:0000313" key="2">
    <source>
        <dbReference type="EMBL" id="RVT59527.1"/>
    </source>
</evidence>
<keyword evidence="2" id="KW-0687">Ribonucleoprotein</keyword>
<dbReference type="GO" id="GO:0003676">
    <property type="term" value="F:nucleic acid binding"/>
    <property type="evidence" value="ECO:0007669"/>
    <property type="project" value="InterPro"/>
</dbReference>
<sequence>MAELTQASWTNDQQLEELARIRRNREIIKGVVTSVGYKTSKVLEDGSYVDKSIEVAVFQLEGNITAYCPSNEFSDHEYKSLNGFTGSIQEFIITNLNLEDKIAIVSVREADNMKRAAFMEQLTELEETNELKNTVFKGIVRGFNPTTRRIFVRVNGADCYMLPNDWSWDRSRSVETLFDRGEEIEVKVLRFDKENFLIQVSRRATIEDPFNKLETLKEMNTIAGKVTAVSPIHGIFVQLDVGLEVKGIKPNYLDEPVPGDIVSCVVRSVDKKNRKARVTITGYPRGKKKLKDPASFLFE</sequence>
<organism evidence="2 3">
    <name type="scientific">Niallia taxi</name>
    <dbReference type="NCBI Taxonomy" id="2499688"/>
    <lineage>
        <taxon>Bacteria</taxon>
        <taxon>Bacillati</taxon>
        <taxon>Bacillota</taxon>
        <taxon>Bacilli</taxon>
        <taxon>Bacillales</taxon>
        <taxon>Bacillaceae</taxon>
        <taxon>Niallia</taxon>
    </lineage>
</organism>
<keyword evidence="3" id="KW-1185">Reference proteome</keyword>
<reference evidence="2 3" key="1">
    <citation type="submission" date="2019-01" db="EMBL/GenBank/DDBJ databases">
        <title>Bacillus sp. M5HDSG1-1, whole genome shotgun sequence.</title>
        <authorList>
            <person name="Tuo L."/>
        </authorList>
    </citation>
    <scope>NUCLEOTIDE SEQUENCE [LARGE SCALE GENOMIC DNA]</scope>
    <source>
        <strain evidence="2 3">M5HDSG1-1</strain>
    </source>
</reference>
<dbReference type="Proteomes" id="UP000288024">
    <property type="component" value="Unassembled WGS sequence"/>
</dbReference>
<dbReference type="GeneID" id="87619089"/>
<proteinExistence type="predicted"/>
<dbReference type="EMBL" id="RZTZ01000009">
    <property type="protein sequence ID" value="RVT59527.1"/>
    <property type="molecule type" value="Genomic_DNA"/>
</dbReference>
<dbReference type="PROSITE" id="PS50126">
    <property type="entry name" value="S1"/>
    <property type="match status" value="1"/>
</dbReference>
<accession>A0A437K7I1</accession>
<dbReference type="Pfam" id="PF00575">
    <property type="entry name" value="S1"/>
    <property type="match status" value="1"/>
</dbReference>
<dbReference type="Gene3D" id="2.40.50.140">
    <property type="entry name" value="Nucleic acid-binding proteins"/>
    <property type="match status" value="1"/>
</dbReference>
<gene>
    <name evidence="2" type="ORF">EM808_19740</name>
</gene>
<dbReference type="InterPro" id="IPR003029">
    <property type="entry name" value="S1_domain"/>
</dbReference>